<dbReference type="PANTHER" id="PTHR43245:SF23">
    <property type="entry name" value="NAD(P)-BINDING DOMAIN-CONTAINING PROTEIN"/>
    <property type="match status" value="1"/>
</dbReference>
<feature type="domain" description="NAD-dependent epimerase/dehydratase" evidence="1">
    <location>
        <begin position="3"/>
        <end position="233"/>
    </location>
</feature>
<gene>
    <name evidence="2" type="ORF">IZ6_26480</name>
</gene>
<dbReference type="Proteomes" id="UP000515317">
    <property type="component" value="Chromosome"/>
</dbReference>
<organism evidence="2 3">
    <name type="scientific">Terrihabitans soli</name>
    <dbReference type="NCBI Taxonomy" id="708113"/>
    <lineage>
        <taxon>Bacteria</taxon>
        <taxon>Pseudomonadati</taxon>
        <taxon>Pseudomonadota</taxon>
        <taxon>Alphaproteobacteria</taxon>
        <taxon>Hyphomicrobiales</taxon>
        <taxon>Terrihabitans</taxon>
    </lineage>
</organism>
<dbReference type="Pfam" id="PF01370">
    <property type="entry name" value="Epimerase"/>
    <property type="match status" value="1"/>
</dbReference>
<dbReference type="Gene3D" id="3.40.50.720">
    <property type="entry name" value="NAD(P)-binding Rossmann-like Domain"/>
    <property type="match status" value="1"/>
</dbReference>
<dbReference type="SUPFAM" id="SSF51735">
    <property type="entry name" value="NAD(P)-binding Rossmann-fold domains"/>
    <property type="match status" value="1"/>
</dbReference>
<dbReference type="KEGG" id="tso:IZ6_26480"/>
<dbReference type="InterPro" id="IPR036291">
    <property type="entry name" value="NAD(P)-bd_dom_sf"/>
</dbReference>
<proteinExistence type="predicted"/>
<reference evidence="2 3" key="1">
    <citation type="submission" date="2020-08" db="EMBL/GenBank/DDBJ databases">
        <title>Genome sequence of Rhizobiales bacterium strain IZ6.</title>
        <authorList>
            <person name="Nakai R."/>
            <person name="Naganuma T."/>
        </authorList>
    </citation>
    <scope>NUCLEOTIDE SEQUENCE [LARGE SCALE GENOMIC DNA]</scope>
    <source>
        <strain evidence="2 3">IZ6</strain>
    </source>
</reference>
<protein>
    <submittedName>
        <fullName evidence="2">NAD-dependent epimerase</fullName>
    </submittedName>
</protein>
<keyword evidence="3" id="KW-1185">Reference proteome</keyword>
<dbReference type="CDD" id="cd08946">
    <property type="entry name" value="SDR_e"/>
    <property type="match status" value="1"/>
</dbReference>
<evidence type="ECO:0000313" key="3">
    <source>
        <dbReference type="Proteomes" id="UP000515317"/>
    </source>
</evidence>
<dbReference type="PANTHER" id="PTHR43245">
    <property type="entry name" value="BIFUNCTIONAL POLYMYXIN RESISTANCE PROTEIN ARNA"/>
    <property type="match status" value="1"/>
</dbReference>
<accession>A0A6S6QKS3</accession>
<sequence length="358" mass="39018">MRILINGNMGYIGPVVAAHLRHAFPDATLIGLDAAWFAHCLTSASGLPETALDEQHFGDLRTWSAEEIGRYDAIVHLAAVSNDPMGKKFETVTDEINHRTTVEVAKLAAGAGVKNFVFASSCSIYGFAASGVPRTEKDPTDPLTAYARSKIATEVALAALPKHNMTVTCLRFATACGMSPRLRLDLVLNDLVAGALVARQITVLSDGSPWRPLIHVRDMARAIEWAITRSPQNGGQMLVVNAGSDRWNYQVLDLANAVKARFPDAELSINKDAPPDKRSYKVDFALFRQLAPDHQPIETLEGAIAELADRLAELDFADTDYRNSQLIRLKVLERHIARGQLTDDLLPAAGTPMRTAAQ</sequence>
<dbReference type="InterPro" id="IPR050177">
    <property type="entry name" value="Lipid_A_modif_metabolic_enz"/>
</dbReference>
<evidence type="ECO:0000259" key="1">
    <source>
        <dbReference type="Pfam" id="PF01370"/>
    </source>
</evidence>
<dbReference type="RefSeq" id="WP_222875531.1">
    <property type="nucleotide sequence ID" value="NZ_AP023361.1"/>
</dbReference>
<name>A0A6S6QKS3_9HYPH</name>
<dbReference type="InterPro" id="IPR001509">
    <property type="entry name" value="Epimerase_deHydtase"/>
</dbReference>
<evidence type="ECO:0000313" key="2">
    <source>
        <dbReference type="EMBL" id="BCJ91913.1"/>
    </source>
</evidence>
<dbReference type="AlphaFoldDB" id="A0A6S6QKS3"/>
<dbReference type="EMBL" id="AP023361">
    <property type="protein sequence ID" value="BCJ91913.1"/>
    <property type="molecule type" value="Genomic_DNA"/>
</dbReference>